<keyword evidence="10" id="KW-1185">Reference proteome</keyword>
<dbReference type="InterPro" id="IPR000719">
    <property type="entry name" value="Prot_kinase_dom"/>
</dbReference>
<organism evidence="9 10">
    <name type="scientific">Knipowitschia caucasica</name>
    <name type="common">Caucasian dwarf goby</name>
    <name type="synonym">Pomatoschistus caucasicus</name>
    <dbReference type="NCBI Taxonomy" id="637954"/>
    <lineage>
        <taxon>Eukaryota</taxon>
        <taxon>Metazoa</taxon>
        <taxon>Chordata</taxon>
        <taxon>Craniata</taxon>
        <taxon>Vertebrata</taxon>
        <taxon>Euteleostomi</taxon>
        <taxon>Actinopterygii</taxon>
        <taxon>Neopterygii</taxon>
        <taxon>Teleostei</taxon>
        <taxon>Neoteleostei</taxon>
        <taxon>Acanthomorphata</taxon>
        <taxon>Gobiaria</taxon>
        <taxon>Gobiiformes</taxon>
        <taxon>Gobioidei</taxon>
        <taxon>Gobiidae</taxon>
        <taxon>Gobiinae</taxon>
        <taxon>Knipowitschia</taxon>
    </lineage>
</organism>
<keyword evidence="4 7" id="KW-0547">Nucleotide-binding</keyword>
<dbReference type="SUPFAM" id="SSF56112">
    <property type="entry name" value="Protein kinase-like (PK-like)"/>
    <property type="match status" value="1"/>
</dbReference>
<feature type="domain" description="Protein kinase" evidence="8">
    <location>
        <begin position="21"/>
        <end position="170"/>
    </location>
</feature>
<dbReference type="GO" id="GO:0004674">
    <property type="term" value="F:protein serine/threonine kinase activity"/>
    <property type="evidence" value="ECO:0007669"/>
    <property type="project" value="UniProtKB-KW"/>
</dbReference>
<gene>
    <name evidence="9" type="ORF">KC01_LOCUS4163</name>
</gene>
<keyword evidence="6 7" id="KW-0067">ATP-binding</keyword>
<dbReference type="SMART" id="SM00220">
    <property type="entry name" value="S_TKc"/>
    <property type="match status" value="1"/>
</dbReference>
<keyword evidence="3" id="KW-0808">Transferase</keyword>
<dbReference type="Gene3D" id="1.10.510.10">
    <property type="entry name" value="Transferase(Phosphotransferase) domain 1"/>
    <property type="match status" value="1"/>
</dbReference>
<dbReference type="Pfam" id="PF00069">
    <property type="entry name" value="Pkinase"/>
    <property type="match status" value="1"/>
</dbReference>
<protein>
    <recommendedName>
        <fullName evidence="1">non-specific serine/threonine protein kinase</fullName>
        <ecNumber evidence="1">2.7.11.1</ecNumber>
    </recommendedName>
</protein>
<evidence type="ECO:0000256" key="2">
    <source>
        <dbReference type="ARBA" id="ARBA00022527"/>
    </source>
</evidence>
<feature type="binding site" evidence="7">
    <location>
        <position position="50"/>
    </location>
    <ligand>
        <name>ATP</name>
        <dbReference type="ChEBI" id="CHEBI:30616"/>
    </ligand>
</feature>
<evidence type="ECO:0000256" key="7">
    <source>
        <dbReference type="PROSITE-ProRule" id="PRU10141"/>
    </source>
</evidence>
<dbReference type="AlphaFoldDB" id="A0AAV2J366"/>
<dbReference type="PANTHER" id="PTHR24347">
    <property type="entry name" value="SERINE/THREONINE-PROTEIN KINASE"/>
    <property type="match status" value="1"/>
</dbReference>
<evidence type="ECO:0000256" key="1">
    <source>
        <dbReference type="ARBA" id="ARBA00012513"/>
    </source>
</evidence>
<evidence type="ECO:0000256" key="6">
    <source>
        <dbReference type="ARBA" id="ARBA00022840"/>
    </source>
</evidence>
<dbReference type="EMBL" id="OZ035832">
    <property type="protein sequence ID" value="CAL1572116.1"/>
    <property type="molecule type" value="Genomic_DNA"/>
</dbReference>
<dbReference type="FunFam" id="3.30.200.20:FF:000042">
    <property type="entry name" value="Aurora kinase A"/>
    <property type="match status" value="1"/>
</dbReference>
<keyword evidence="2" id="KW-0723">Serine/threonine-protein kinase</keyword>
<evidence type="ECO:0000259" key="8">
    <source>
        <dbReference type="PROSITE" id="PS50011"/>
    </source>
</evidence>
<accession>A0AAV2J366</accession>
<dbReference type="Gene3D" id="3.30.200.20">
    <property type="entry name" value="Phosphorylase Kinase, domain 1"/>
    <property type="match status" value="1"/>
</dbReference>
<dbReference type="Proteomes" id="UP001497482">
    <property type="component" value="Chromosome 10"/>
</dbReference>
<reference evidence="9 10" key="1">
    <citation type="submission" date="2024-04" db="EMBL/GenBank/DDBJ databases">
        <authorList>
            <person name="Waldvogel A.-M."/>
            <person name="Schoenle A."/>
        </authorList>
    </citation>
    <scope>NUCLEOTIDE SEQUENCE [LARGE SCALE GENOMIC DNA]</scope>
</reference>
<dbReference type="PROSITE" id="PS00107">
    <property type="entry name" value="PROTEIN_KINASE_ATP"/>
    <property type="match status" value="1"/>
</dbReference>
<dbReference type="EC" id="2.7.11.1" evidence="1"/>
<proteinExistence type="predicted"/>
<evidence type="ECO:0000256" key="5">
    <source>
        <dbReference type="ARBA" id="ARBA00022777"/>
    </source>
</evidence>
<dbReference type="PROSITE" id="PS50011">
    <property type="entry name" value="PROTEIN_KINASE_DOM"/>
    <property type="match status" value="1"/>
</dbReference>
<dbReference type="InterPro" id="IPR011009">
    <property type="entry name" value="Kinase-like_dom_sf"/>
</dbReference>
<sequence length="170" mass="19049">MAELFEPTDEPPVPPSLTERYMTGCILGQGRFAVVRQCVERATGREYALKIISKDKCGAKEHMIQKEVSLLRRLKHPNILLLVEEMDTPSALYLVMELVKGGDLFEAVTSSDTYCEREASSMLFNLSSALRYLHAHRTVHRDVRPHNLLCLCCVLSVCVVFAGVRAAGRL</sequence>
<dbReference type="GO" id="GO:0005524">
    <property type="term" value="F:ATP binding"/>
    <property type="evidence" value="ECO:0007669"/>
    <property type="project" value="UniProtKB-UniRule"/>
</dbReference>
<name>A0AAV2J366_KNICA</name>
<dbReference type="InterPro" id="IPR017441">
    <property type="entry name" value="Protein_kinase_ATP_BS"/>
</dbReference>
<evidence type="ECO:0000313" key="9">
    <source>
        <dbReference type="EMBL" id="CAL1572116.1"/>
    </source>
</evidence>
<keyword evidence="5" id="KW-0418">Kinase</keyword>
<evidence type="ECO:0000313" key="10">
    <source>
        <dbReference type="Proteomes" id="UP001497482"/>
    </source>
</evidence>
<evidence type="ECO:0000256" key="4">
    <source>
        <dbReference type="ARBA" id="ARBA00022741"/>
    </source>
</evidence>
<evidence type="ECO:0000256" key="3">
    <source>
        <dbReference type="ARBA" id="ARBA00022679"/>
    </source>
</evidence>